<dbReference type="Pfam" id="PF12849">
    <property type="entry name" value="PBP_like_2"/>
    <property type="match status" value="1"/>
</dbReference>
<evidence type="ECO:0000313" key="6">
    <source>
        <dbReference type="EMBL" id="KEJ91788.1"/>
    </source>
</evidence>
<dbReference type="Gene3D" id="3.40.190.10">
    <property type="entry name" value="Periplasmic binding protein-like II"/>
    <property type="match status" value="2"/>
</dbReference>
<dbReference type="OrthoDB" id="9790048at2"/>
<dbReference type="InterPro" id="IPR024370">
    <property type="entry name" value="PBP_domain"/>
</dbReference>
<dbReference type="GO" id="GO:0042301">
    <property type="term" value="F:phosphate ion binding"/>
    <property type="evidence" value="ECO:0007669"/>
    <property type="project" value="UniProtKB-UniRule"/>
</dbReference>
<dbReference type="STRING" id="2754.EH55_07390"/>
<accession>A0A073IN53</accession>
<evidence type="ECO:0000256" key="2">
    <source>
        <dbReference type="ARBA" id="ARBA00022448"/>
    </source>
</evidence>
<feature type="domain" description="PBP" evidence="5">
    <location>
        <begin position="20"/>
        <end position="258"/>
    </location>
</feature>
<protein>
    <recommendedName>
        <fullName evidence="4">Phosphate-binding protein</fullName>
    </recommendedName>
</protein>
<name>A0A073IN53_9BACT</name>
<evidence type="ECO:0000313" key="7">
    <source>
        <dbReference type="Proteomes" id="UP000027665"/>
    </source>
</evidence>
<dbReference type="NCBIfam" id="TIGR02136">
    <property type="entry name" value="ptsS_2"/>
    <property type="match status" value="1"/>
</dbReference>
<dbReference type="InterPro" id="IPR011862">
    <property type="entry name" value="Phos-bd"/>
</dbReference>
<dbReference type="InterPro" id="IPR050811">
    <property type="entry name" value="Phosphate_ABC_transporter"/>
</dbReference>
<comment type="function">
    <text evidence="4">Involved in the system for phosphate transport across the cytoplasmic membrane.</text>
</comment>
<keyword evidence="7" id="KW-1185">Reference proteome</keyword>
<reference evidence="6 7" key="1">
    <citation type="submission" date="2014-04" db="EMBL/GenBank/DDBJ databases">
        <title>Draft Genome Sequence of Synergistes jonesii.</title>
        <authorList>
            <person name="Coil D.A."/>
            <person name="Eisen J.A."/>
            <person name="Holland-Moritz H.E."/>
        </authorList>
    </citation>
    <scope>NUCLEOTIDE SEQUENCE [LARGE SCALE GENOMIC DNA]</scope>
    <source>
        <strain evidence="6 7">78-1</strain>
    </source>
</reference>
<dbReference type="AlphaFoldDB" id="A0A073IN53"/>
<evidence type="ECO:0000259" key="5">
    <source>
        <dbReference type="Pfam" id="PF12849"/>
    </source>
</evidence>
<keyword evidence="3 4" id="KW-0732">Signal</keyword>
<sequence>MKKMAMAAMAAAAISVASIASAGQVVMDGSTTVLPFGQAAVERYMKQHSGAKFSVSGTGTGNGFKSLAEGSAQIANASRFIKDSEVQNCLAKKVYPVPFAVALDCIVPIVHKDNPVKGLTLAQLKNIYSGGITNWKEVGGKDAPIVVVGRDTSSGTYGTWQEMVMDRGDKTRVTPKAQIASSSGAMLASVSENKNAIGYEGMGYVNKSVKGLAVDGAAATSAGARSGKYPLSRFLYMFTNGWPQDDVLDFLLFMQSDEGQRIVNASGFVSLRELGK</sequence>
<evidence type="ECO:0000256" key="4">
    <source>
        <dbReference type="RuleBase" id="RU367119"/>
    </source>
</evidence>
<dbReference type="GO" id="GO:0006817">
    <property type="term" value="P:phosphate ion transport"/>
    <property type="evidence" value="ECO:0007669"/>
    <property type="project" value="UniProtKB-UniRule"/>
</dbReference>
<organism evidence="6 7">
    <name type="scientific">Synergistes jonesii</name>
    <dbReference type="NCBI Taxonomy" id="2754"/>
    <lineage>
        <taxon>Bacteria</taxon>
        <taxon>Thermotogati</taxon>
        <taxon>Synergistota</taxon>
        <taxon>Synergistia</taxon>
        <taxon>Synergistales</taxon>
        <taxon>Synergistaceae</taxon>
        <taxon>Synergistes</taxon>
    </lineage>
</organism>
<dbReference type="PANTHER" id="PTHR30570:SF1">
    <property type="entry name" value="PHOSPHATE-BINDING PROTEIN PSTS"/>
    <property type="match status" value="1"/>
</dbReference>
<comment type="similarity">
    <text evidence="1 4">Belongs to the PstS family.</text>
</comment>
<dbReference type="Proteomes" id="UP000027665">
    <property type="component" value="Unassembled WGS sequence"/>
</dbReference>
<feature type="chain" id="PRO_5027140109" description="Phosphate-binding protein" evidence="4">
    <location>
        <begin position="23"/>
        <end position="276"/>
    </location>
</feature>
<proteinExistence type="inferred from homology"/>
<dbReference type="PANTHER" id="PTHR30570">
    <property type="entry name" value="PERIPLASMIC PHOSPHATE BINDING COMPONENT OF PHOSPHATE ABC TRANSPORTER"/>
    <property type="match status" value="1"/>
</dbReference>
<dbReference type="PATRIC" id="fig|2754.20.peg.2259"/>
<dbReference type="SUPFAM" id="SSF53850">
    <property type="entry name" value="Periplasmic binding protein-like II"/>
    <property type="match status" value="1"/>
</dbReference>
<dbReference type="CDD" id="cd13653">
    <property type="entry name" value="PBP2_phosphate_like_1"/>
    <property type="match status" value="1"/>
</dbReference>
<gene>
    <name evidence="6" type="ORF">EH55_07390</name>
</gene>
<evidence type="ECO:0000256" key="3">
    <source>
        <dbReference type="ARBA" id="ARBA00022729"/>
    </source>
</evidence>
<keyword evidence="2 4" id="KW-0813">Transport</keyword>
<feature type="signal peptide" evidence="4">
    <location>
        <begin position="1"/>
        <end position="22"/>
    </location>
</feature>
<evidence type="ECO:0000256" key="1">
    <source>
        <dbReference type="ARBA" id="ARBA00008725"/>
    </source>
</evidence>
<dbReference type="EMBL" id="JMKI01000037">
    <property type="protein sequence ID" value="KEJ91788.1"/>
    <property type="molecule type" value="Genomic_DNA"/>
</dbReference>
<comment type="caution">
    <text evidence="6">The sequence shown here is derived from an EMBL/GenBank/DDBJ whole genome shotgun (WGS) entry which is preliminary data.</text>
</comment>
<keyword evidence="4" id="KW-0592">Phosphate transport</keyword>
<dbReference type="eggNOG" id="COG0226">
    <property type="taxonomic scope" value="Bacteria"/>
</dbReference>